<keyword evidence="1" id="KW-0479">Metal-binding</keyword>
<reference evidence="8 9" key="1">
    <citation type="journal article" date="2024" name="Nat. Commun.">
        <title>Phylogenomics reveals the evolutionary origins of lichenization in chlorophyte algae.</title>
        <authorList>
            <person name="Puginier C."/>
            <person name="Libourel C."/>
            <person name="Otte J."/>
            <person name="Skaloud P."/>
            <person name="Haon M."/>
            <person name="Grisel S."/>
            <person name="Petersen M."/>
            <person name="Berrin J.G."/>
            <person name="Delaux P.M."/>
            <person name="Dal Grande F."/>
            <person name="Keller J."/>
        </authorList>
    </citation>
    <scope>NUCLEOTIDE SEQUENCE [LARGE SCALE GENOMIC DNA]</scope>
    <source>
        <strain evidence="8 9">SAG 2036</strain>
    </source>
</reference>
<dbReference type="Proteomes" id="UP001465755">
    <property type="component" value="Unassembled WGS sequence"/>
</dbReference>
<dbReference type="PROSITE" id="PS52027">
    <property type="entry name" value="ZF_C2HC_C3H"/>
    <property type="match status" value="2"/>
</dbReference>
<dbReference type="InterPro" id="IPR049899">
    <property type="entry name" value="Znf_C2HC_C3H"/>
</dbReference>
<evidence type="ECO:0000256" key="3">
    <source>
        <dbReference type="ARBA" id="ARBA00022771"/>
    </source>
</evidence>
<evidence type="ECO:0000256" key="1">
    <source>
        <dbReference type="ARBA" id="ARBA00022723"/>
    </source>
</evidence>
<evidence type="ECO:0000259" key="7">
    <source>
        <dbReference type="PROSITE" id="PS52027"/>
    </source>
</evidence>
<dbReference type="Pfam" id="PF13913">
    <property type="entry name" value="zf-C2HC_2"/>
    <property type="match status" value="2"/>
</dbReference>
<protein>
    <recommendedName>
        <fullName evidence="7">C2HC/C3H-type domain-containing protein</fullName>
    </recommendedName>
</protein>
<organism evidence="8 9">
    <name type="scientific">Symbiochloris irregularis</name>
    <dbReference type="NCBI Taxonomy" id="706552"/>
    <lineage>
        <taxon>Eukaryota</taxon>
        <taxon>Viridiplantae</taxon>
        <taxon>Chlorophyta</taxon>
        <taxon>core chlorophytes</taxon>
        <taxon>Trebouxiophyceae</taxon>
        <taxon>Trebouxiales</taxon>
        <taxon>Trebouxiaceae</taxon>
        <taxon>Symbiochloris</taxon>
    </lineage>
</organism>
<comment type="caution">
    <text evidence="8">The sequence shown here is derived from an EMBL/GenBank/DDBJ whole genome shotgun (WGS) entry which is preliminary data.</text>
</comment>
<dbReference type="GO" id="GO:0008270">
    <property type="term" value="F:zinc ion binding"/>
    <property type="evidence" value="ECO:0007669"/>
    <property type="project" value="UniProtKB-KW"/>
</dbReference>
<dbReference type="EMBL" id="JALJOQ010000044">
    <property type="protein sequence ID" value="KAK9805354.1"/>
    <property type="molecule type" value="Genomic_DNA"/>
</dbReference>
<gene>
    <name evidence="8" type="ORF">WJX73_005357</name>
</gene>
<evidence type="ECO:0000256" key="6">
    <source>
        <dbReference type="SAM" id="MobiDB-lite"/>
    </source>
</evidence>
<dbReference type="InterPro" id="IPR026319">
    <property type="entry name" value="ZC2HC1A/B-like"/>
</dbReference>
<evidence type="ECO:0000256" key="4">
    <source>
        <dbReference type="ARBA" id="ARBA00022833"/>
    </source>
</evidence>
<keyword evidence="2" id="KW-0677">Repeat</keyword>
<proteinExistence type="predicted"/>
<evidence type="ECO:0000256" key="5">
    <source>
        <dbReference type="PROSITE-ProRule" id="PRU01371"/>
    </source>
</evidence>
<name>A0AAW1PA84_9CHLO</name>
<dbReference type="AlphaFoldDB" id="A0AAW1PA84"/>
<keyword evidence="9" id="KW-1185">Reference proteome</keyword>
<sequence>MYAAAAAAAPRENPENLVTCQGCERSFIPEAYERHARICAKVFQTKRRAFDAAAARAPEEMSDGTFGKPAPLPGRGRTSVGGGPGAKAGAKAGGAKAAGGKAAQQAKWKAQSAQLRAAMAAAKGPAAAGDPTAFAAPVVDDSLTPCPHCGRRFNDKAAERHIPLCKDIRAKPTTLKAGGGRGAGAFAKR</sequence>
<feature type="domain" description="C2HC/C3H-type" evidence="7">
    <location>
        <begin position="142"/>
        <end position="171"/>
    </location>
</feature>
<evidence type="ECO:0000256" key="2">
    <source>
        <dbReference type="ARBA" id="ARBA00022737"/>
    </source>
</evidence>
<dbReference type="PANTHER" id="PTHR13555">
    <property type="entry name" value="C2H2 ZINC FINGER CGI-62-RELATED"/>
    <property type="match status" value="1"/>
</dbReference>
<dbReference type="PANTHER" id="PTHR13555:SF36">
    <property type="entry name" value="ZINC FINGER C2HC DOMAIN-CONTAINING PROTEIN 1B"/>
    <property type="match status" value="1"/>
</dbReference>
<evidence type="ECO:0000313" key="9">
    <source>
        <dbReference type="Proteomes" id="UP001465755"/>
    </source>
</evidence>
<feature type="region of interest" description="Disordered" evidence="6">
    <location>
        <begin position="60"/>
        <end position="93"/>
    </location>
</feature>
<keyword evidence="4" id="KW-0862">Zinc</keyword>
<feature type="domain" description="C2HC/C3H-type" evidence="7">
    <location>
        <begin position="16"/>
        <end position="45"/>
    </location>
</feature>
<evidence type="ECO:0000313" key="8">
    <source>
        <dbReference type="EMBL" id="KAK9805354.1"/>
    </source>
</evidence>
<accession>A0AAW1PA84</accession>
<keyword evidence="3 5" id="KW-0863">Zinc-finger</keyword>